<evidence type="ECO:0000256" key="1">
    <source>
        <dbReference type="SAM" id="MobiDB-lite"/>
    </source>
</evidence>
<sequence length="68" mass="7583">MATVPPWINIKKVSHVSDPYTETLRPGAPMTSQREGPTGEGHHYQYVGPYRIEKTLGKGQTDSKEIDT</sequence>
<accession>A0AAV4VCT8</accession>
<dbReference type="Proteomes" id="UP001054945">
    <property type="component" value="Unassembled WGS sequence"/>
</dbReference>
<dbReference type="AlphaFoldDB" id="A0AAV4VCT8"/>
<dbReference type="EMBL" id="BPLR01014227">
    <property type="protein sequence ID" value="GIY67320.1"/>
    <property type="molecule type" value="Genomic_DNA"/>
</dbReference>
<evidence type="ECO:0000313" key="3">
    <source>
        <dbReference type="Proteomes" id="UP001054945"/>
    </source>
</evidence>
<feature type="region of interest" description="Disordered" evidence="1">
    <location>
        <begin position="20"/>
        <end position="44"/>
    </location>
</feature>
<keyword evidence="3" id="KW-1185">Reference proteome</keyword>
<comment type="caution">
    <text evidence="2">The sequence shown here is derived from an EMBL/GenBank/DDBJ whole genome shotgun (WGS) entry which is preliminary data.</text>
</comment>
<protein>
    <submittedName>
        <fullName evidence="2">Uncharacterized protein</fullName>
    </submittedName>
</protein>
<organism evidence="2 3">
    <name type="scientific">Caerostris extrusa</name>
    <name type="common">Bark spider</name>
    <name type="synonym">Caerostris bankana</name>
    <dbReference type="NCBI Taxonomy" id="172846"/>
    <lineage>
        <taxon>Eukaryota</taxon>
        <taxon>Metazoa</taxon>
        <taxon>Ecdysozoa</taxon>
        <taxon>Arthropoda</taxon>
        <taxon>Chelicerata</taxon>
        <taxon>Arachnida</taxon>
        <taxon>Araneae</taxon>
        <taxon>Araneomorphae</taxon>
        <taxon>Entelegynae</taxon>
        <taxon>Araneoidea</taxon>
        <taxon>Araneidae</taxon>
        <taxon>Caerostris</taxon>
    </lineage>
</organism>
<proteinExistence type="predicted"/>
<reference evidence="2 3" key="1">
    <citation type="submission" date="2021-06" db="EMBL/GenBank/DDBJ databases">
        <title>Caerostris extrusa draft genome.</title>
        <authorList>
            <person name="Kono N."/>
            <person name="Arakawa K."/>
        </authorList>
    </citation>
    <scope>NUCLEOTIDE SEQUENCE [LARGE SCALE GENOMIC DNA]</scope>
</reference>
<evidence type="ECO:0000313" key="2">
    <source>
        <dbReference type="EMBL" id="GIY67320.1"/>
    </source>
</evidence>
<name>A0AAV4VCT8_CAEEX</name>
<gene>
    <name evidence="2" type="ORF">CEXT_288801</name>
</gene>